<accession>A0A132PSV7</accession>
<evidence type="ECO:0000313" key="2">
    <source>
        <dbReference type="Proteomes" id="UP000070612"/>
    </source>
</evidence>
<name>A0A132PSV7_9MYCO</name>
<proteinExistence type="predicted"/>
<evidence type="ECO:0000313" key="1">
    <source>
        <dbReference type="EMBL" id="KWX25277.1"/>
    </source>
</evidence>
<dbReference type="EMBL" id="LGTW01000002">
    <property type="protein sequence ID" value="KWX25277.1"/>
    <property type="molecule type" value="Genomic_DNA"/>
</dbReference>
<keyword evidence="2" id="KW-1185">Reference proteome</keyword>
<organism evidence="1 2">
    <name type="scientific">Mycolicibacterium wolinskyi</name>
    <dbReference type="NCBI Taxonomy" id="59750"/>
    <lineage>
        <taxon>Bacteria</taxon>
        <taxon>Bacillati</taxon>
        <taxon>Actinomycetota</taxon>
        <taxon>Actinomycetes</taxon>
        <taxon>Mycobacteriales</taxon>
        <taxon>Mycobacteriaceae</taxon>
        <taxon>Mycolicibacterium</taxon>
    </lineage>
</organism>
<dbReference type="PATRIC" id="fig|59750.3.peg.2459"/>
<dbReference type="AlphaFoldDB" id="A0A132PSV7"/>
<sequence>MLWLVEPLTRWSSLSDQITLASELFGPVAGAEKVATWLAEQMSLVDNVDFAQEFAAHVQLPGIEVVDYAHRHIRSTRGELLGGIRFYSRNTARPFVDVLAHNFDDIDALTDCVLREWSAFNVAYLRLRTAPGLLTDRLDVLLDETIRVARYRDMAPADGRVTLEQFDDPEHAIALVDARYATLAATDSTLANNLSVAAPEDLRHWHHSDQLRAIRRHDTTIGALAIVPGAIGWITGEEINEEVITKRHNGHRYAASAQTAWARDIATDTDQLLIGTIDRHNHASRATAQRAGRPRALDDVFIALAASSTPSRRDKNGSDLESL</sequence>
<gene>
    <name evidence="1" type="ORF">AFM11_02970</name>
</gene>
<dbReference type="Proteomes" id="UP000070612">
    <property type="component" value="Unassembled WGS sequence"/>
</dbReference>
<comment type="caution">
    <text evidence="1">The sequence shown here is derived from an EMBL/GenBank/DDBJ whole genome shotgun (WGS) entry which is preliminary data.</text>
</comment>
<reference evidence="1 2" key="1">
    <citation type="submission" date="2015-07" db="EMBL/GenBank/DDBJ databases">
        <title>A draft genome sequence of Mycobacterium wolinskyi.</title>
        <authorList>
            <person name="de Man T.J."/>
            <person name="Perry K.A."/>
            <person name="Coulliette A.D."/>
            <person name="Jensen B."/>
            <person name="Toney N.C."/>
            <person name="Limbago B.M."/>
            <person name="Noble-Wang J."/>
        </authorList>
    </citation>
    <scope>NUCLEOTIDE SEQUENCE [LARGE SCALE GENOMIC DNA]</scope>
    <source>
        <strain evidence="1 2">CDC_01</strain>
    </source>
</reference>
<protein>
    <submittedName>
        <fullName evidence="1">Uncharacterized protein</fullName>
    </submittedName>
</protein>